<gene>
    <name evidence="2" type="ORF">LZC94_30450</name>
</gene>
<dbReference type="SUPFAM" id="SSF46785">
    <property type="entry name" value="Winged helix' DNA-binding domain"/>
    <property type="match status" value="1"/>
</dbReference>
<reference evidence="2 3" key="1">
    <citation type="submission" date="2021-12" db="EMBL/GenBank/DDBJ databases">
        <title>Discovery of the Pendulisporaceae a myxobacterial family with distinct sporulation behavior and unique specialized metabolism.</title>
        <authorList>
            <person name="Garcia R."/>
            <person name="Popoff A."/>
            <person name="Bader C.D."/>
            <person name="Loehr J."/>
            <person name="Walesch S."/>
            <person name="Walt C."/>
            <person name="Boldt J."/>
            <person name="Bunk B."/>
            <person name="Haeckl F.J.F.P.J."/>
            <person name="Gunesch A.P."/>
            <person name="Birkelbach J."/>
            <person name="Nuebel U."/>
            <person name="Pietschmann T."/>
            <person name="Bach T."/>
            <person name="Mueller R."/>
        </authorList>
    </citation>
    <scope>NUCLEOTIDE SEQUENCE [LARGE SCALE GENOMIC DNA]</scope>
    <source>
        <strain evidence="2 3">MSr11954</strain>
    </source>
</reference>
<name>A0ABZ2LT59_9BACT</name>
<dbReference type="InterPro" id="IPR036388">
    <property type="entry name" value="WH-like_DNA-bd_sf"/>
</dbReference>
<evidence type="ECO:0000259" key="1">
    <source>
        <dbReference type="PROSITE" id="PS50995"/>
    </source>
</evidence>
<dbReference type="RefSeq" id="WP_394821778.1">
    <property type="nucleotide sequence ID" value="NZ_CP089984.1"/>
</dbReference>
<dbReference type="EMBL" id="CP089984">
    <property type="protein sequence ID" value="WXB12162.1"/>
    <property type="molecule type" value="Genomic_DNA"/>
</dbReference>
<dbReference type="Gene3D" id="1.10.10.10">
    <property type="entry name" value="Winged helix-like DNA-binding domain superfamily/Winged helix DNA-binding domain"/>
    <property type="match status" value="1"/>
</dbReference>
<dbReference type="InterPro" id="IPR036390">
    <property type="entry name" value="WH_DNA-bd_sf"/>
</dbReference>
<dbReference type="PANTHER" id="PTHR33164:SF43">
    <property type="entry name" value="HTH-TYPE TRANSCRIPTIONAL REPRESSOR YETL"/>
    <property type="match status" value="1"/>
</dbReference>
<evidence type="ECO:0000313" key="3">
    <source>
        <dbReference type="Proteomes" id="UP001370348"/>
    </source>
</evidence>
<dbReference type="InterPro" id="IPR000835">
    <property type="entry name" value="HTH_MarR-typ"/>
</dbReference>
<proteinExistence type="predicted"/>
<dbReference type="Pfam" id="PF12802">
    <property type="entry name" value="MarR_2"/>
    <property type="match status" value="1"/>
</dbReference>
<evidence type="ECO:0000313" key="2">
    <source>
        <dbReference type="EMBL" id="WXB12162.1"/>
    </source>
</evidence>
<dbReference type="PROSITE" id="PS50995">
    <property type="entry name" value="HTH_MARR_2"/>
    <property type="match status" value="1"/>
</dbReference>
<sequence>MSKALPQLEGRLFYRIKRLQTAIRVSAESALEDVGISPPQYSTMLALSANPGASNATLARICFVTPQTMNELIRGLENAKLVERVEAEDGRREIALQLTSEGKKRVAAGHKQMFDVETAALEAMSEGQRRTFLKHLDAVAVTLEAGQGKKRASRAGGGVRRRSG</sequence>
<dbReference type="Proteomes" id="UP001370348">
    <property type="component" value="Chromosome"/>
</dbReference>
<dbReference type="InterPro" id="IPR039422">
    <property type="entry name" value="MarR/SlyA-like"/>
</dbReference>
<feature type="domain" description="HTH marR-type" evidence="1">
    <location>
        <begin position="9"/>
        <end position="141"/>
    </location>
</feature>
<dbReference type="SMART" id="SM00347">
    <property type="entry name" value="HTH_MARR"/>
    <property type="match status" value="1"/>
</dbReference>
<keyword evidence="3" id="KW-1185">Reference proteome</keyword>
<protein>
    <submittedName>
        <fullName evidence="2">MarR family winged helix-turn-helix transcriptional regulator</fullName>
    </submittedName>
</protein>
<dbReference type="PANTHER" id="PTHR33164">
    <property type="entry name" value="TRANSCRIPTIONAL REGULATOR, MARR FAMILY"/>
    <property type="match status" value="1"/>
</dbReference>
<accession>A0ABZ2LT59</accession>
<organism evidence="2 3">
    <name type="scientific">Pendulispora albinea</name>
    <dbReference type="NCBI Taxonomy" id="2741071"/>
    <lineage>
        <taxon>Bacteria</taxon>
        <taxon>Pseudomonadati</taxon>
        <taxon>Myxococcota</taxon>
        <taxon>Myxococcia</taxon>
        <taxon>Myxococcales</taxon>
        <taxon>Sorangiineae</taxon>
        <taxon>Pendulisporaceae</taxon>
        <taxon>Pendulispora</taxon>
    </lineage>
</organism>